<accession>A0A4R3MXF5</accession>
<keyword evidence="5 7" id="KW-1133">Transmembrane helix</keyword>
<dbReference type="Proteomes" id="UP000295717">
    <property type="component" value="Unassembled WGS sequence"/>
</dbReference>
<dbReference type="GO" id="GO:0016757">
    <property type="term" value="F:glycosyltransferase activity"/>
    <property type="evidence" value="ECO:0007669"/>
    <property type="project" value="UniProtKB-KW"/>
</dbReference>
<dbReference type="OrthoDB" id="9805612at2"/>
<dbReference type="InterPro" id="IPR050256">
    <property type="entry name" value="Glycosyltransferase_2"/>
</dbReference>
<dbReference type="PANTHER" id="PTHR48090">
    <property type="entry name" value="UNDECAPRENYL-PHOSPHATE 4-DEOXY-4-FORMAMIDO-L-ARABINOSE TRANSFERASE-RELATED"/>
    <property type="match status" value="1"/>
</dbReference>
<name>A0A4R3MXF5_9GAMM</name>
<dbReference type="InterPro" id="IPR029044">
    <property type="entry name" value="Nucleotide-diphossugar_trans"/>
</dbReference>
<keyword evidence="3 9" id="KW-0808">Transferase</keyword>
<proteinExistence type="predicted"/>
<evidence type="ECO:0000313" key="10">
    <source>
        <dbReference type="Proteomes" id="UP000295717"/>
    </source>
</evidence>
<reference evidence="9 10" key="1">
    <citation type="submission" date="2019-03" db="EMBL/GenBank/DDBJ databases">
        <title>Genomic Encyclopedia of Type Strains, Phase IV (KMG-IV): sequencing the most valuable type-strain genomes for metagenomic binning, comparative biology and taxonomic classification.</title>
        <authorList>
            <person name="Goeker M."/>
        </authorList>
    </citation>
    <scope>NUCLEOTIDE SEQUENCE [LARGE SCALE GENOMIC DNA]</scope>
    <source>
        <strain evidence="9 10">DSM 13587</strain>
    </source>
</reference>
<comment type="caution">
    <text evidence="9">The sequence shown here is derived from an EMBL/GenBank/DDBJ whole genome shotgun (WGS) entry which is preliminary data.</text>
</comment>
<dbReference type="Gene3D" id="3.90.550.10">
    <property type="entry name" value="Spore Coat Polysaccharide Biosynthesis Protein SpsA, Chain A"/>
    <property type="match status" value="1"/>
</dbReference>
<gene>
    <name evidence="9" type="ORF">EDC35_106148</name>
</gene>
<dbReference type="PANTHER" id="PTHR48090:SF1">
    <property type="entry name" value="PROPHAGE BACTOPRENOL GLUCOSYL TRANSFERASE HOMOLOG"/>
    <property type="match status" value="1"/>
</dbReference>
<feature type="domain" description="Glycosyltransferase 2-like" evidence="8">
    <location>
        <begin position="12"/>
        <end position="175"/>
    </location>
</feature>
<keyword evidence="4 7" id="KW-0812">Transmembrane</keyword>
<evidence type="ECO:0000256" key="7">
    <source>
        <dbReference type="SAM" id="Phobius"/>
    </source>
</evidence>
<keyword evidence="10" id="KW-1185">Reference proteome</keyword>
<sequence length="333" mass="37769">MSDQTESSVLISIVTPCFNEEDNVSELVERIGTALAPFPKYDYEHIFIDNASTDRTVERIKLIAQTNPKIKLIVNTRNFGHIRSPVHAIMQARGAAIITMASDLQDPPELLGAFLKQWEAGYKIAVGVKPKSRETFLMTLVRRTYYRTIGRISDVKLIPDFTGFGLYDRSVIDEIRKIGDPYPYFRGLISELGFEYATIPFEQPRRLRGITKNNFYTLYDLAMLGITSHSKVPVRLAAMAGFLLALLSLGVSITYLLLKLMFWDYFTVGTAPILISVFFFAAVQLFFIGIIGEYVLSIHSQVMKRPLVVEKERINFERESITLTKLEPPCGYV</sequence>
<evidence type="ECO:0000259" key="8">
    <source>
        <dbReference type="Pfam" id="PF00535"/>
    </source>
</evidence>
<protein>
    <submittedName>
        <fullName evidence="9">Dolichol-phosphate mannosyltransferase</fullName>
    </submittedName>
</protein>
<feature type="transmembrane region" description="Helical" evidence="7">
    <location>
        <begin position="236"/>
        <end position="258"/>
    </location>
</feature>
<organism evidence="9 10">
    <name type="scientific">Thiobaca trueperi</name>
    <dbReference type="NCBI Taxonomy" id="127458"/>
    <lineage>
        <taxon>Bacteria</taxon>
        <taxon>Pseudomonadati</taxon>
        <taxon>Pseudomonadota</taxon>
        <taxon>Gammaproteobacteria</taxon>
        <taxon>Chromatiales</taxon>
        <taxon>Chromatiaceae</taxon>
        <taxon>Thiobaca</taxon>
    </lineage>
</organism>
<dbReference type="CDD" id="cd04187">
    <property type="entry name" value="DPM1_like_bac"/>
    <property type="match status" value="1"/>
</dbReference>
<dbReference type="GO" id="GO:0005886">
    <property type="term" value="C:plasma membrane"/>
    <property type="evidence" value="ECO:0007669"/>
    <property type="project" value="TreeGrafter"/>
</dbReference>
<dbReference type="Pfam" id="PF00535">
    <property type="entry name" value="Glycos_transf_2"/>
    <property type="match status" value="1"/>
</dbReference>
<dbReference type="RefSeq" id="WP_132977616.1">
    <property type="nucleotide sequence ID" value="NZ_SMAO01000006.1"/>
</dbReference>
<dbReference type="SUPFAM" id="SSF53448">
    <property type="entry name" value="Nucleotide-diphospho-sugar transferases"/>
    <property type="match status" value="1"/>
</dbReference>
<keyword evidence="2 9" id="KW-0328">Glycosyltransferase</keyword>
<evidence type="ECO:0000256" key="1">
    <source>
        <dbReference type="ARBA" id="ARBA00004141"/>
    </source>
</evidence>
<evidence type="ECO:0000256" key="6">
    <source>
        <dbReference type="ARBA" id="ARBA00023136"/>
    </source>
</evidence>
<dbReference type="AlphaFoldDB" id="A0A4R3MXF5"/>
<dbReference type="EMBL" id="SMAO01000006">
    <property type="protein sequence ID" value="TCT20221.1"/>
    <property type="molecule type" value="Genomic_DNA"/>
</dbReference>
<evidence type="ECO:0000256" key="2">
    <source>
        <dbReference type="ARBA" id="ARBA00022676"/>
    </source>
</evidence>
<evidence type="ECO:0000313" key="9">
    <source>
        <dbReference type="EMBL" id="TCT20221.1"/>
    </source>
</evidence>
<feature type="transmembrane region" description="Helical" evidence="7">
    <location>
        <begin position="270"/>
        <end position="296"/>
    </location>
</feature>
<dbReference type="InterPro" id="IPR001173">
    <property type="entry name" value="Glyco_trans_2-like"/>
</dbReference>
<evidence type="ECO:0000256" key="5">
    <source>
        <dbReference type="ARBA" id="ARBA00022989"/>
    </source>
</evidence>
<evidence type="ECO:0000256" key="3">
    <source>
        <dbReference type="ARBA" id="ARBA00022679"/>
    </source>
</evidence>
<comment type="subcellular location">
    <subcellularLocation>
        <location evidence="1">Membrane</location>
        <topology evidence="1">Multi-pass membrane protein</topology>
    </subcellularLocation>
</comment>
<keyword evidence="6 7" id="KW-0472">Membrane</keyword>
<evidence type="ECO:0000256" key="4">
    <source>
        <dbReference type="ARBA" id="ARBA00022692"/>
    </source>
</evidence>